<dbReference type="InterPro" id="IPR015943">
    <property type="entry name" value="WD40/YVTN_repeat-like_dom_sf"/>
</dbReference>
<dbReference type="EMBL" id="JBHFQA010000001">
    <property type="protein sequence ID" value="KAL2104306.1"/>
    <property type="molecule type" value="Genomic_DNA"/>
</dbReference>
<dbReference type="SUPFAM" id="SSF47473">
    <property type="entry name" value="EF-hand"/>
    <property type="match status" value="1"/>
</dbReference>
<dbReference type="AlphaFoldDB" id="A0ABD1KYR3"/>
<dbReference type="PRINTS" id="PR00320">
    <property type="entry name" value="GPROTEINBRPT"/>
</dbReference>
<dbReference type="Proteomes" id="UP001591681">
    <property type="component" value="Unassembled WGS sequence"/>
</dbReference>
<dbReference type="PANTHER" id="PTHR44324">
    <property type="entry name" value="WD40 REPEAT DOMAIN 95"/>
    <property type="match status" value="1"/>
</dbReference>
<keyword evidence="4" id="KW-0677">Repeat</keyword>
<name>A0ABD1KYR3_9TELE</name>
<evidence type="ECO:0000256" key="7">
    <source>
        <dbReference type="SAM" id="MobiDB-lite"/>
    </source>
</evidence>
<feature type="repeat" description="WD" evidence="6">
    <location>
        <begin position="463"/>
        <end position="504"/>
    </location>
</feature>
<dbReference type="InterPro" id="IPR051242">
    <property type="entry name" value="WD-EF-hand_domain"/>
</dbReference>
<reference evidence="9 10" key="1">
    <citation type="submission" date="2024-09" db="EMBL/GenBank/DDBJ databases">
        <title>A chromosome-level genome assembly of Gray's grenadier anchovy, Coilia grayii.</title>
        <authorList>
            <person name="Fu Z."/>
        </authorList>
    </citation>
    <scope>NUCLEOTIDE SEQUENCE [LARGE SCALE GENOMIC DNA]</scope>
    <source>
        <strain evidence="9">G4</strain>
        <tissue evidence="9">Muscle</tissue>
    </source>
</reference>
<dbReference type="Gene3D" id="1.10.238.10">
    <property type="entry name" value="EF-hand"/>
    <property type="match status" value="1"/>
</dbReference>
<dbReference type="PROSITE" id="PS00678">
    <property type="entry name" value="WD_REPEATS_1"/>
    <property type="match status" value="3"/>
</dbReference>
<evidence type="ECO:0000313" key="10">
    <source>
        <dbReference type="Proteomes" id="UP001591681"/>
    </source>
</evidence>
<dbReference type="Pfam" id="PF00400">
    <property type="entry name" value="WD40"/>
    <property type="match status" value="5"/>
</dbReference>
<dbReference type="PANTHER" id="PTHR44324:SF6">
    <property type="entry name" value="EF-HAND CALCIUM BINDING DOMAIN 8"/>
    <property type="match status" value="1"/>
</dbReference>
<evidence type="ECO:0000256" key="3">
    <source>
        <dbReference type="ARBA" id="ARBA00022723"/>
    </source>
</evidence>
<evidence type="ECO:0000313" key="9">
    <source>
        <dbReference type="EMBL" id="KAL2104306.1"/>
    </source>
</evidence>
<dbReference type="PROSITE" id="PS50082">
    <property type="entry name" value="WD_REPEATS_2"/>
    <property type="match status" value="5"/>
</dbReference>
<dbReference type="GO" id="GO:0046872">
    <property type="term" value="F:metal ion binding"/>
    <property type="evidence" value="ECO:0007669"/>
    <property type="project" value="UniProtKB-KW"/>
</dbReference>
<comment type="caution">
    <text evidence="9">The sequence shown here is derived from an EMBL/GenBank/DDBJ whole genome shotgun (WGS) entry which is preliminary data.</text>
</comment>
<feature type="repeat" description="WD" evidence="6">
    <location>
        <begin position="873"/>
        <end position="906"/>
    </location>
</feature>
<evidence type="ECO:0000259" key="8">
    <source>
        <dbReference type="PROSITE" id="PS50222"/>
    </source>
</evidence>
<feature type="domain" description="EF-hand" evidence="8">
    <location>
        <begin position="31"/>
        <end position="66"/>
    </location>
</feature>
<proteinExistence type="predicted"/>
<feature type="region of interest" description="Disordered" evidence="7">
    <location>
        <begin position="689"/>
        <end position="731"/>
    </location>
</feature>
<dbReference type="Gene3D" id="2.130.10.10">
    <property type="entry name" value="YVTN repeat-like/Quinoprotein amine dehydrogenase"/>
    <property type="match status" value="4"/>
</dbReference>
<evidence type="ECO:0000256" key="1">
    <source>
        <dbReference type="ARBA" id="ARBA00014901"/>
    </source>
</evidence>
<dbReference type="PROSITE" id="PS00018">
    <property type="entry name" value="EF_HAND_1"/>
    <property type="match status" value="1"/>
</dbReference>
<dbReference type="InterPro" id="IPR011047">
    <property type="entry name" value="Quinoprotein_ADH-like_sf"/>
</dbReference>
<evidence type="ECO:0000256" key="6">
    <source>
        <dbReference type="PROSITE-ProRule" id="PRU00221"/>
    </source>
</evidence>
<dbReference type="SMART" id="SM00320">
    <property type="entry name" value="WD40"/>
    <property type="match status" value="11"/>
</dbReference>
<dbReference type="InterPro" id="IPR020472">
    <property type="entry name" value="WD40_PAC1"/>
</dbReference>
<dbReference type="InterPro" id="IPR011992">
    <property type="entry name" value="EF-hand-dom_pair"/>
</dbReference>
<accession>A0ABD1KYR3</accession>
<dbReference type="Pfam" id="PF13499">
    <property type="entry name" value="EF-hand_7"/>
    <property type="match status" value="1"/>
</dbReference>
<gene>
    <name evidence="9" type="ORF">ACEWY4_001174</name>
</gene>
<dbReference type="InterPro" id="IPR001680">
    <property type="entry name" value="WD40_rpt"/>
</dbReference>
<keyword evidence="2 6" id="KW-0853">WD repeat</keyword>
<dbReference type="SUPFAM" id="SSF117289">
    <property type="entry name" value="Nucleoporin domain"/>
    <property type="match status" value="1"/>
</dbReference>
<feature type="repeat" description="WD" evidence="6">
    <location>
        <begin position="515"/>
        <end position="549"/>
    </location>
</feature>
<dbReference type="InterPro" id="IPR018247">
    <property type="entry name" value="EF_Hand_1_Ca_BS"/>
</dbReference>
<feature type="repeat" description="WD" evidence="6">
    <location>
        <begin position="373"/>
        <end position="414"/>
    </location>
</feature>
<sequence>MGCLAHVHVSTVSGLDMEEFREAMKKIMGNVEDEDLDILFMKVDTNCDGTVDWDEYLNYMLLEYREKDSLQKQNRPLYFPKPLKVVPVAQCEPIVRIQFHPYQAPQADKKVGEKGAVPKTRMHGRYLTVSRDGILNYWSERFKLTRTINLDHLKRTQLSSSSQPIWVTDMICLSNLNLLALASTGRDVEFFDISANKCDIVFALTGLDGYVVVMDYWTDGTKAIFCAGDVDGAISVFISHDVLHYGLFNSGAMKPIKSGRGRARLAVPALLKNTSKCYLCFKVALHNEWCHQIRFLPELNAVATCCASDQTAMVLTSIPHSHKAKVYNSAFQLRKGILCFDYSAEFNIIVTGGFDRIVRVWNPYVTNCATCQMKGHSAAVTHISVNGKINKIISISKDKNVRVWDLQDCACLQNIHSRNMPMGRFPIFSAHYNPDTHILVMSTFLIGVLHGVVDDVDSIDKMKTSHEHSLCTALYNPNFKQVVSGCHNGVISVWDIMTGEKVMQFQTSPERAVEVTAMSFDEPKRRLITGSKDGMIRLWNFNNGALLLTLPLVDEKEVTGILYINQRIYVSGWSKRVMWYLDVKEDMEIEYRVWNQYHVEDIYSMHVHGGKMLVTASYSGDIIVWNIDSGRAFCRFNTYESPRPLMPNRIIDLNRNLEACESRLTVPSRQSDEEEEEDMDELEGLHFAFPQAGQKSSGQTEDLENKKSNKSPRPKSKEKVKPEPINAEELEKPRLAVEKALFLGTRERSPDTAILLTSAADGHIYAWSIHHQGGLLGKFKAVHGEGTSISSMSTDCQDQMLLTGDSQGYIMLWNIGKYCYCMQGGQEAPSQQKGAVNLPSLIPKYCRLEGPRRIQVIDGWTVSLVPPPLLSSWRCHVKSIVSVEYVEHFHLIVTASLDCNVRLWTIAGGYVGTFGQAPWRVGNPMAFPWDLPIDLRRIGSSQTLKVLNRGSRPHWHCTRRILNALSVQRKQASSSAADNLEQVTTDPRIAKYTDEQIEQTWKEWAVKGKQKSFILGQTYKPKVRHHLPTCPPDLQSSFSSREQLRVYKAIPYSNLLPIIQPPVPDLLKEQLQKTQEGADASKHIKQKRLSKRAPMRFLATSKAVCRKSMVTRLFTK</sequence>
<evidence type="ECO:0000256" key="5">
    <source>
        <dbReference type="ARBA" id="ARBA00022837"/>
    </source>
</evidence>
<evidence type="ECO:0000256" key="4">
    <source>
        <dbReference type="ARBA" id="ARBA00022737"/>
    </source>
</evidence>
<evidence type="ECO:0000256" key="2">
    <source>
        <dbReference type="ARBA" id="ARBA00022574"/>
    </source>
</evidence>
<organism evidence="9 10">
    <name type="scientific">Coilia grayii</name>
    <name type="common">Gray's grenadier anchovy</name>
    <dbReference type="NCBI Taxonomy" id="363190"/>
    <lineage>
        <taxon>Eukaryota</taxon>
        <taxon>Metazoa</taxon>
        <taxon>Chordata</taxon>
        <taxon>Craniata</taxon>
        <taxon>Vertebrata</taxon>
        <taxon>Euteleostomi</taxon>
        <taxon>Actinopterygii</taxon>
        <taxon>Neopterygii</taxon>
        <taxon>Teleostei</taxon>
        <taxon>Clupei</taxon>
        <taxon>Clupeiformes</taxon>
        <taxon>Clupeoidei</taxon>
        <taxon>Engraulidae</taxon>
        <taxon>Coilinae</taxon>
        <taxon>Coilia</taxon>
    </lineage>
</organism>
<dbReference type="InterPro" id="IPR002048">
    <property type="entry name" value="EF_hand_dom"/>
</dbReference>
<dbReference type="SUPFAM" id="SSF50998">
    <property type="entry name" value="Quinoprotein alcohol dehydrogenase-like"/>
    <property type="match status" value="1"/>
</dbReference>
<dbReference type="InterPro" id="IPR019775">
    <property type="entry name" value="WD40_repeat_CS"/>
</dbReference>
<protein>
    <recommendedName>
        <fullName evidence="1">WD repeat-containing protein on Y chromosome</fullName>
    </recommendedName>
</protein>
<feature type="repeat" description="WD" evidence="6">
    <location>
        <begin position="337"/>
        <end position="362"/>
    </location>
</feature>
<keyword evidence="5" id="KW-0106">Calcium</keyword>
<keyword evidence="3" id="KW-0479">Metal-binding</keyword>
<dbReference type="PROSITE" id="PS50222">
    <property type="entry name" value="EF_HAND_2"/>
    <property type="match status" value="1"/>
</dbReference>
<dbReference type="CDD" id="cd00051">
    <property type="entry name" value="EFh"/>
    <property type="match status" value="1"/>
</dbReference>
<keyword evidence="10" id="KW-1185">Reference proteome</keyword>
<dbReference type="PROSITE" id="PS50294">
    <property type="entry name" value="WD_REPEATS_REGION"/>
    <property type="match status" value="2"/>
</dbReference>